<feature type="transmembrane region" description="Helical" evidence="2">
    <location>
        <begin position="125"/>
        <end position="143"/>
    </location>
</feature>
<feature type="transmembrane region" description="Helical" evidence="2">
    <location>
        <begin position="20"/>
        <end position="42"/>
    </location>
</feature>
<dbReference type="EMBL" id="AOIE01000097">
    <property type="protein sequence ID" value="ELY71985.1"/>
    <property type="molecule type" value="Genomic_DNA"/>
</dbReference>
<reference evidence="6" key="2">
    <citation type="submission" date="2012-02" db="EMBL/GenBank/DDBJ databases">
        <title>Complete sequence of plasmid 1 of Natrinema pellirubrum DSM 15624.</title>
        <authorList>
            <person name="Lucas S."/>
            <person name="Han J."/>
            <person name="Lapidus A."/>
            <person name="Cheng J.-F."/>
            <person name="Goodwin L."/>
            <person name="Pitluck S."/>
            <person name="Peters L."/>
            <person name="Teshima H."/>
            <person name="Detter J.C."/>
            <person name="Han C."/>
            <person name="Tapia R."/>
            <person name="Land M."/>
            <person name="Hauser L."/>
            <person name="Kyrpides N."/>
            <person name="Ivanova N."/>
            <person name="Pagani I."/>
            <person name="Sproer C."/>
            <person name="Anderson I."/>
            <person name="Woyke T."/>
        </authorList>
    </citation>
    <scope>NUCLEOTIDE SEQUENCE [LARGE SCALE GENOMIC DNA]</scope>
    <source>
        <strain evidence="6">DSM 15624 / JCM 10476 / NCIMB 786</strain>
        <plasmid evidence="6">pNATPE01</plasmid>
    </source>
</reference>
<reference evidence="4" key="1">
    <citation type="submission" date="2012-02" db="EMBL/GenBank/DDBJ databases">
        <title>Complete sequence of plasmid 1 of Natrinema pellirubrum DSM 15624.</title>
        <authorList>
            <consortium name="US DOE Joint Genome Institute"/>
            <person name="Lucas S."/>
            <person name="Han J."/>
            <person name="Lapidus A."/>
            <person name="Cheng J.-F."/>
            <person name="Goodwin L."/>
            <person name="Pitluck S."/>
            <person name="Peters L."/>
            <person name="Teshima H."/>
            <person name="Detter J.C."/>
            <person name="Han C."/>
            <person name="Tapia R."/>
            <person name="Land M."/>
            <person name="Hauser L."/>
            <person name="Kyrpides N."/>
            <person name="Ivanova N."/>
            <person name="Pagani I."/>
            <person name="Sproer C."/>
            <person name="Anderson I."/>
            <person name="Woyke T."/>
        </authorList>
    </citation>
    <scope>NUCLEOTIDE SEQUENCE</scope>
    <source>
        <strain evidence="4">DSM 15624</strain>
        <plasmid evidence="4">pNATPE01</plasmid>
    </source>
</reference>
<dbReference type="OrthoDB" id="188294at2157"/>
<feature type="transmembrane region" description="Helical" evidence="2">
    <location>
        <begin position="49"/>
        <end position="68"/>
    </location>
</feature>
<geneLocation type="plasmid" evidence="4 6">
    <name>pNATPE01</name>
</geneLocation>
<dbReference type="eggNOG" id="arCOG11232">
    <property type="taxonomic scope" value="Archaea"/>
</dbReference>
<keyword evidence="4" id="KW-0614">Plasmid</keyword>
<sequence>MSVRIDTLPTAVGRDWVRGASLGAIVVAFGIVSGPIGVLAGIAAALVGYLFGTPYAFALGHVALAAVVPTGIDASSAVIIEAAFVAVLLVPLRRTTNPIPLMGVAIASVLAIGGIAWLVVDSQPISLAALTVLGLLAIATYALHRLEVVRLELVPDEDGRGRSPADESISKSAESQPQQRIET</sequence>
<feature type="region of interest" description="Disordered" evidence="1">
    <location>
        <begin position="156"/>
        <end position="183"/>
    </location>
</feature>
<evidence type="ECO:0000256" key="1">
    <source>
        <dbReference type="SAM" id="MobiDB-lite"/>
    </source>
</evidence>
<keyword evidence="2" id="KW-1133">Transmembrane helix</keyword>
<evidence type="ECO:0000313" key="7">
    <source>
        <dbReference type="Proteomes" id="UP000011593"/>
    </source>
</evidence>
<reference evidence="5 7" key="3">
    <citation type="journal article" date="2014" name="PLoS Genet.">
        <title>Phylogenetically driven sequencing of extremely halophilic archaea reveals strategies for static and dynamic osmo-response.</title>
        <authorList>
            <person name="Becker E.A."/>
            <person name="Seitzer P.M."/>
            <person name="Tritt A."/>
            <person name="Larsen D."/>
            <person name="Krusor M."/>
            <person name="Yao A.I."/>
            <person name="Wu D."/>
            <person name="Madern D."/>
            <person name="Eisen J.A."/>
            <person name="Darling A.E."/>
            <person name="Facciotti M.T."/>
        </authorList>
    </citation>
    <scope>NUCLEOTIDE SEQUENCE [LARGE SCALE GENOMIC DNA]</scope>
    <source>
        <strain evidence="5 7">DSM 15624</strain>
    </source>
</reference>
<dbReference type="Pfam" id="PF26496">
    <property type="entry name" value="DUF8163"/>
    <property type="match status" value="1"/>
</dbReference>
<dbReference type="KEGG" id="npe:Natpe_4028"/>
<organism evidence="4 6">
    <name type="scientific">Natrinema pellirubrum (strain DSM 15624 / CIP 106293 / JCM 10476 / NCIMB 786 / 157)</name>
    <dbReference type="NCBI Taxonomy" id="797303"/>
    <lineage>
        <taxon>Archaea</taxon>
        <taxon>Methanobacteriati</taxon>
        <taxon>Methanobacteriota</taxon>
        <taxon>Stenosarchaea group</taxon>
        <taxon>Halobacteria</taxon>
        <taxon>Halobacteriales</taxon>
        <taxon>Natrialbaceae</taxon>
        <taxon>Natrinema</taxon>
    </lineage>
</organism>
<feature type="domain" description="DUF8163" evidence="3">
    <location>
        <begin position="7"/>
        <end position="159"/>
    </location>
</feature>
<protein>
    <recommendedName>
        <fullName evidence="3">DUF8163 domain-containing protein</fullName>
    </recommendedName>
</protein>
<dbReference type="PATRIC" id="fig|797303.5.peg.3121"/>
<evidence type="ECO:0000313" key="6">
    <source>
        <dbReference type="Proteomes" id="UP000010843"/>
    </source>
</evidence>
<evidence type="ECO:0000256" key="2">
    <source>
        <dbReference type="SAM" id="Phobius"/>
    </source>
</evidence>
<evidence type="ECO:0000313" key="5">
    <source>
        <dbReference type="EMBL" id="ELY71985.1"/>
    </source>
</evidence>
<feature type="transmembrane region" description="Helical" evidence="2">
    <location>
        <begin position="74"/>
        <end position="92"/>
    </location>
</feature>
<evidence type="ECO:0000259" key="3">
    <source>
        <dbReference type="Pfam" id="PF26496"/>
    </source>
</evidence>
<dbReference type="InterPro" id="IPR058477">
    <property type="entry name" value="DUF8163"/>
</dbReference>
<name>L0JTN1_NATP1</name>
<dbReference type="Proteomes" id="UP000010843">
    <property type="component" value="Plasmid pNATPE01"/>
</dbReference>
<dbReference type="GeneID" id="14336493"/>
<dbReference type="RefSeq" id="WP_006182492.1">
    <property type="nucleotide sequence ID" value="NC_019967.1"/>
</dbReference>
<feature type="transmembrane region" description="Helical" evidence="2">
    <location>
        <begin position="99"/>
        <end position="119"/>
    </location>
</feature>
<keyword evidence="7" id="KW-1185">Reference proteome</keyword>
<feature type="compositionally biased region" description="Basic and acidic residues" evidence="1">
    <location>
        <begin position="157"/>
        <end position="169"/>
    </location>
</feature>
<keyword evidence="2" id="KW-0472">Membrane</keyword>
<evidence type="ECO:0000313" key="4">
    <source>
        <dbReference type="EMBL" id="AGB33756.1"/>
    </source>
</evidence>
<keyword evidence="2" id="KW-0812">Transmembrane</keyword>
<proteinExistence type="predicted"/>
<dbReference type="Proteomes" id="UP000011593">
    <property type="component" value="Unassembled WGS sequence"/>
</dbReference>
<gene>
    <name evidence="4" type="ordered locus">Natpe_4028</name>
    <name evidence="5" type="ORF">C488_15722</name>
</gene>
<dbReference type="EMBL" id="CP003373">
    <property type="protein sequence ID" value="AGB33756.1"/>
    <property type="molecule type" value="Genomic_DNA"/>
</dbReference>
<dbReference type="HOGENOM" id="CLU_1399781_0_0_2"/>
<dbReference type="AlphaFoldDB" id="L0JTN1"/>
<accession>L0JTN1</accession>
<feature type="compositionally biased region" description="Polar residues" evidence="1">
    <location>
        <begin position="170"/>
        <end position="183"/>
    </location>
</feature>